<protein>
    <submittedName>
        <fullName evidence="2">Uncharacterized protein</fullName>
    </submittedName>
</protein>
<organism evidence="2 3">
    <name type="scientific">Guyanagaster necrorhizus</name>
    <dbReference type="NCBI Taxonomy" id="856835"/>
    <lineage>
        <taxon>Eukaryota</taxon>
        <taxon>Fungi</taxon>
        <taxon>Dikarya</taxon>
        <taxon>Basidiomycota</taxon>
        <taxon>Agaricomycotina</taxon>
        <taxon>Agaricomycetes</taxon>
        <taxon>Agaricomycetidae</taxon>
        <taxon>Agaricales</taxon>
        <taxon>Marasmiineae</taxon>
        <taxon>Physalacriaceae</taxon>
        <taxon>Guyanagaster</taxon>
    </lineage>
</organism>
<reference evidence="2" key="1">
    <citation type="submission" date="2020-11" db="EMBL/GenBank/DDBJ databases">
        <title>Adaptations for nitrogen fixation in a non-lichenized fungal sporocarp promotes dispersal by wood-feeding termites.</title>
        <authorList>
            <consortium name="DOE Joint Genome Institute"/>
            <person name="Koch R.A."/>
            <person name="Yoon G."/>
            <person name="Arayal U."/>
            <person name="Lail K."/>
            <person name="Amirebrahimi M."/>
            <person name="Labutti K."/>
            <person name="Lipzen A."/>
            <person name="Riley R."/>
            <person name="Barry K."/>
            <person name="Henrissat B."/>
            <person name="Grigoriev I.V."/>
            <person name="Herr J.R."/>
            <person name="Aime M.C."/>
        </authorList>
    </citation>
    <scope>NUCLEOTIDE SEQUENCE</scope>
    <source>
        <strain evidence="2">MCA 3950</strain>
    </source>
</reference>
<evidence type="ECO:0000256" key="1">
    <source>
        <dbReference type="SAM" id="Phobius"/>
    </source>
</evidence>
<dbReference type="Proteomes" id="UP000812287">
    <property type="component" value="Unassembled WGS sequence"/>
</dbReference>
<accession>A0A9P8AM49</accession>
<dbReference type="RefSeq" id="XP_043033859.1">
    <property type="nucleotide sequence ID" value="XM_043177964.1"/>
</dbReference>
<dbReference type="EMBL" id="MU250572">
    <property type="protein sequence ID" value="KAG7440359.1"/>
    <property type="molecule type" value="Genomic_DNA"/>
</dbReference>
<gene>
    <name evidence="2" type="ORF">BT62DRAFT_1012714</name>
</gene>
<dbReference type="GeneID" id="66100251"/>
<evidence type="ECO:0000313" key="3">
    <source>
        <dbReference type="Proteomes" id="UP000812287"/>
    </source>
</evidence>
<name>A0A9P8AM49_9AGAR</name>
<dbReference type="AlphaFoldDB" id="A0A9P8AM49"/>
<keyword evidence="3" id="KW-1185">Reference proteome</keyword>
<proteinExistence type="predicted"/>
<keyword evidence="1" id="KW-1133">Transmembrane helix</keyword>
<feature type="transmembrane region" description="Helical" evidence="1">
    <location>
        <begin position="120"/>
        <end position="138"/>
    </location>
</feature>
<comment type="caution">
    <text evidence="2">The sequence shown here is derived from an EMBL/GenBank/DDBJ whole genome shotgun (WGS) entry which is preliminary data.</text>
</comment>
<keyword evidence="1" id="KW-0812">Transmembrane</keyword>
<sequence length="148" mass="16865">MYTQAELVSREESTRNAEPALPSYHHCRVRIGVYAQALRCYIQSPEKFRLRNRYRHMGSSVQQRALEDISDLVDTRFVLPSSHCIEKQPLARTDRGKVDGVFNPLFLEVVLYMSATHRKLLLLWYSFCLAGVCVDVALDGDPPSAPLP</sequence>
<keyword evidence="1" id="KW-0472">Membrane</keyword>
<evidence type="ECO:0000313" key="2">
    <source>
        <dbReference type="EMBL" id="KAG7440359.1"/>
    </source>
</evidence>